<dbReference type="Proteomes" id="UP000440096">
    <property type="component" value="Unassembled WGS sequence"/>
</dbReference>
<dbReference type="InterPro" id="IPR011576">
    <property type="entry name" value="Pyridox_Oxase_N"/>
</dbReference>
<accession>A0A6N7YWM3</accession>
<dbReference type="AlphaFoldDB" id="A0A6N7YWM3"/>
<dbReference type="InterPro" id="IPR012349">
    <property type="entry name" value="Split_barrel_FMN-bd"/>
</dbReference>
<name>A0A6N7YWM3_9PSEU</name>
<feature type="domain" description="Pyridoxamine 5'-phosphate oxidase N-terminal" evidence="2">
    <location>
        <begin position="20"/>
        <end position="117"/>
    </location>
</feature>
<evidence type="ECO:0000259" key="2">
    <source>
        <dbReference type="Pfam" id="PF01243"/>
    </source>
</evidence>
<dbReference type="GO" id="GO:0016627">
    <property type="term" value="F:oxidoreductase activity, acting on the CH-CH group of donors"/>
    <property type="evidence" value="ECO:0007669"/>
    <property type="project" value="TreeGrafter"/>
</dbReference>
<dbReference type="RefSeq" id="WP_154759597.1">
    <property type="nucleotide sequence ID" value="NZ_WMBA01000049.1"/>
</dbReference>
<dbReference type="GO" id="GO:0070967">
    <property type="term" value="F:coenzyme F420 binding"/>
    <property type="evidence" value="ECO:0007669"/>
    <property type="project" value="TreeGrafter"/>
</dbReference>
<dbReference type="OrthoDB" id="156845at2"/>
<dbReference type="InterPro" id="IPR052019">
    <property type="entry name" value="F420H2_bilvrd_red/Heme_oxyg"/>
</dbReference>
<organism evidence="3 4">
    <name type="scientific">Amycolatopsis pithecellobii</name>
    <dbReference type="NCBI Taxonomy" id="664692"/>
    <lineage>
        <taxon>Bacteria</taxon>
        <taxon>Bacillati</taxon>
        <taxon>Actinomycetota</taxon>
        <taxon>Actinomycetes</taxon>
        <taxon>Pseudonocardiales</taxon>
        <taxon>Pseudonocardiaceae</taxon>
        <taxon>Amycolatopsis</taxon>
    </lineage>
</organism>
<dbReference type="SUPFAM" id="SSF50475">
    <property type="entry name" value="FMN-binding split barrel"/>
    <property type="match status" value="1"/>
</dbReference>
<dbReference type="PANTHER" id="PTHR35176:SF6">
    <property type="entry name" value="HEME OXYGENASE HI_0854-RELATED"/>
    <property type="match status" value="1"/>
</dbReference>
<evidence type="ECO:0000313" key="3">
    <source>
        <dbReference type="EMBL" id="MTD57465.1"/>
    </source>
</evidence>
<protein>
    <submittedName>
        <fullName evidence="3">Pyridoxamine 5'-phosphate oxidase</fullName>
    </submittedName>
</protein>
<gene>
    <name evidence="3" type="ORF">GKO32_26345</name>
</gene>
<comment type="caution">
    <text evidence="3">The sequence shown here is derived from an EMBL/GenBank/DDBJ whole genome shotgun (WGS) entry which is preliminary data.</text>
</comment>
<reference evidence="3 4" key="1">
    <citation type="submission" date="2019-11" db="EMBL/GenBank/DDBJ databases">
        <title>Draft genome of Amycolatopsis RM579.</title>
        <authorList>
            <person name="Duangmal K."/>
            <person name="Mingma R."/>
        </authorList>
    </citation>
    <scope>NUCLEOTIDE SEQUENCE [LARGE SCALE GENOMIC DNA]</scope>
    <source>
        <strain evidence="3 4">RM579</strain>
    </source>
</reference>
<keyword evidence="4" id="KW-1185">Reference proteome</keyword>
<proteinExistence type="predicted"/>
<sequence>MTTSTVPQGDLRLLDSGIAQNMLNSTELARLAYVAADGTPRVFPMLFLWNGKEVVFATFAGTAKLTALRARPDVAITIDTAGPPPQVLLLRGPAEVTEIEGVAPDYIAMQQRYYGPEQGAAAAAELEGSGVRMARIAVRPTWVGTFDFMTRFPGGRTAEEFASRGQ</sequence>
<dbReference type="Pfam" id="PF01243">
    <property type="entry name" value="PNPOx_N"/>
    <property type="match status" value="1"/>
</dbReference>
<dbReference type="EMBL" id="WMBA01000049">
    <property type="protein sequence ID" value="MTD57465.1"/>
    <property type="molecule type" value="Genomic_DNA"/>
</dbReference>
<dbReference type="Gene3D" id="2.30.110.10">
    <property type="entry name" value="Electron Transport, Fmn-binding Protein, Chain A"/>
    <property type="match status" value="1"/>
</dbReference>
<keyword evidence="1" id="KW-0560">Oxidoreductase</keyword>
<evidence type="ECO:0000256" key="1">
    <source>
        <dbReference type="ARBA" id="ARBA00023002"/>
    </source>
</evidence>
<dbReference type="GO" id="GO:0005829">
    <property type="term" value="C:cytosol"/>
    <property type="evidence" value="ECO:0007669"/>
    <property type="project" value="TreeGrafter"/>
</dbReference>
<dbReference type="PANTHER" id="PTHR35176">
    <property type="entry name" value="HEME OXYGENASE HI_0854-RELATED"/>
    <property type="match status" value="1"/>
</dbReference>
<evidence type="ECO:0000313" key="4">
    <source>
        <dbReference type="Proteomes" id="UP000440096"/>
    </source>
</evidence>